<gene>
    <name evidence="1" type="ORF">STAS_21596</name>
</gene>
<dbReference type="AlphaFoldDB" id="A0A5A7QID3"/>
<comment type="caution">
    <text evidence="1">The sequence shown here is derived from an EMBL/GenBank/DDBJ whole genome shotgun (WGS) entry which is preliminary data.</text>
</comment>
<dbReference type="Proteomes" id="UP000325081">
    <property type="component" value="Unassembled WGS sequence"/>
</dbReference>
<reference evidence="2" key="1">
    <citation type="journal article" date="2019" name="Curr. Biol.">
        <title>Genome Sequence of Striga asiatica Provides Insight into the Evolution of Plant Parasitism.</title>
        <authorList>
            <person name="Yoshida S."/>
            <person name="Kim S."/>
            <person name="Wafula E.K."/>
            <person name="Tanskanen J."/>
            <person name="Kim Y.M."/>
            <person name="Honaas L."/>
            <person name="Yang Z."/>
            <person name="Spallek T."/>
            <person name="Conn C.E."/>
            <person name="Ichihashi Y."/>
            <person name="Cheong K."/>
            <person name="Cui S."/>
            <person name="Der J.P."/>
            <person name="Gundlach H."/>
            <person name="Jiao Y."/>
            <person name="Hori C."/>
            <person name="Ishida J.K."/>
            <person name="Kasahara H."/>
            <person name="Kiba T."/>
            <person name="Kim M.S."/>
            <person name="Koo N."/>
            <person name="Laohavisit A."/>
            <person name="Lee Y.H."/>
            <person name="Lumba S."/>
            <person name="McCourt P."/>
            <person name="Mortimer J.C."/>
            <person name="Mutuku J.M."/>
            <person name="Nomura T."/>
            <person name="Sasaki-Sekimoto Y."/>
            <person name="Seto Y."/>
            <person name="Wang Y."/>
            <person name="Wakatake T."/>
            <person name="Sakakibara H."/>
            <person name="Demura T."/>
            <person name="Yamaguchi S."/>
            <person name="Yoneyama K."/>
            <person name="Manabe R.I."/>
            <person name="Nelson D.C."/>
            <person name="Schulman A.H."/>
            <person name="Timko M.P."/>
            <person name="dePamphilis C.W."/>
            <person name="Choi D."/>
            <person name="Shirasu K."/>
        </authorList>
    </citation>
    <scope>NUCLEOTIDE SEQUENCE [LARGE SCALE GENOMIC DNA]</scope>
    <source>
        <strain evidence="2">cv. UVA1</strain>
    </source>
</reference>
<evidence type="ECO:0000313" key="1">
    <source>
        <dbReference type="EMBL" id="GER44688.1"/>
    </source>
</evidence>
<dbReference type="EMBL" id="BKCP01007070">
    <property type="protein sequence ID" value="GER44688.1"/>
    <property type="molecule type" value="Genomic_DNA"/>
</dbReference>
<organism evidence="1 2">
    <name type="scientific">Striga asiatica</name>
    <name type="common">Asiatic witchweed</name>
    <name type="synonym">Buchnera asiatica</name>
    <dbReference type="NCBI Taxonomy" id="4170"/>
    <lineage>
        <taxon>Eukaryota</taxon>
        <taxon>Viridiplantae</taxon>
        <taxon>Streptophyta</taxon>
        <taxon>Embryophyta</taxon>
        <taxon>Tracheophyta</taxon>
        <taxon>Spermatophyta</taxon>
        <taxon>Magnoliopsida</taxon>
        <taxon>eudicotyledons</taxon>
        <taxon>Gunneridae</taxon>
        <taxon>Pentapetalae</taxon>
        <taxon>asterids</taxon>
        <taxon>lamiids</taxon>
        <taxon>Lamiales</taxon>
        <taxon>Orobanchaceae</taxon>
        <taxon>Buchnereae</taxon>
        <taxon>Striga</taxon>
    </lineage>
</organism>
<evidence type="ECO:0000313" key="2">
    <source>
        <dbReference type="Proteomes" id="UP000325081"/>
    </source>
</evidence>
<protein>
    <submittedName>
        <fullName evidence="1">Interleukin-22 receptor subunit alpha-1</fullName>
    </submittedName>
</protein>
<name>A0A5A7QID3_STRAF</name>
<keyword evidence="2" id="KW-1185">Reference proteome</keyword>
<proteinExistence type="predicted"/>
<accession>A0A5A7QID3</accession>
<sequence length="115" mass="13243">MWWLNPRNDKATWARPGTDCPEEFGRPDLPRLYNRPGWVRPTIQLNPSSPARASTISIIDCQKSISEPAAMKSLVEPRRFCNSRKSMIHTARTETPPLRRIIIFPSSRTKTVEVR</sequence>
<keyword evidence="1" id="KW-0675">Receptor</keyword>